<reference evidence="2 3" key="1">
    <citation type="submission" date="2019-08" db="EMBL/GenBank/DDBJ databases">
        <title>Complete genome sequence of Candidatus Uab amorphum.</title>
        <authorList>
            <person name="Shiratori T."/>
            <person name="Suzuki S."/>
            <person name="Kakizawa Y."/>
            <person name="Ishida K."/>
        </authorList>
    </citation>
    <scope>NUCLEOTIDE SEQUENCE [LARGE SCALE GENOMIC DNA]</scope>
    <source>
        <strain evidence="2 3">SRT547</strain>
    </source>
</reference>
<evidence type="ECO:0000313" key="2">
    <source>
        <dbReference type="EMBL" id="BBM84570.1"/>
    </source>
</evidence>
<sequence length="250" mass="28664">MKKIATILLVCCLNLVNATTDFEKTFTMGFEIATNPQNNPFNDAAHALSDLWQLHNSYTFDMFANEQIEWQKLSVNSMEDFREGAAIVNTNTRELFLYLSMVSDTQIRHLALNLSTFKISLFDSDQIKDLLWIYPKEIPMTKFVSTTTTRSSRIVNGKLNMDIVLKSSKDERIHNYPLGIFLLDDLDIQVQTQDAQKNQKQFSGFKKSGEVIMDFDANAGDINLKAQSTTNKFVYVFIFRLNVMNIDMGH</sequence>
<dbReference type="EMBL" id="AP019860">
    <property type="protein sequence ID" value="BBM84570.1"/>
    <property type="molecule type" value="Genomic_DNA"/>
</dbReference>
<evidence type="ECO:0000256" key="1">
    <source>
        <dbReference type="SAM" id="SignalP"/>
    </source>
</evidence>
<keyword evidence="1" id="KW-0732">Signal</keyword>
<accession>A0A5S9IP26</accession>
<organism evidence="2 3">
    <name type="scientific">Uabimicrobium amorphum</name>
    <dbReference type="NCBI Taxonomy" id="2596890"/>
    <lineage>
        <taxon>Bacteria</taxon>
        <taxon>Pseudomonadati</taxon>
        <taxon>Planctomycetota</taxon>
        <taxon>Candidatus Uabimicrobiia</taxon>
        <taxon>Candidatus Uabimicrobiales</taxon>
        <taxon>Candidatus Uabimicrobiaceae</taxon>
        <taxon>Candidatus Uabimicrobium</taxon>
    </lineage>
</organism>
<feature type="signal peptide" evidence="1">
    <location>
        <begin position="1"/>
        <end position="18"/>
    </location>
</feature>
<protein>
    <submittedName>
        <fullName evidence="2">Uncharacterized protein</fullName>
    </submittedName>
</protein>
<keyword evidence="3" id="KW-1185">Reference proteome</keyword>
<name>A0A5S9IP26_UABAM</name>
<proteinExistence type="predicted"/>
<dbReference type="KEGG" id="uam:UABAM_02931"/>
<feature type="chain" id="PRO_5025001058" evidence="1">
    <location>
        <begin position="19"/>
        <end position="250"/>
    </location>
</feature>
<dbReference type="AlphaFoldDB" id="A0A5S9IP26"/>
<gene>
    <name evidence="2" type="ORF">UABAM_02931</name>
</gene>
<dbReference type="Proteomes" id="UP000326354">
    <property type="component" value="Chromosome"/>
</dbReference>
<evidence type="ECO:0000313" key="3">
    <source>
        <dbReference type="Proteomes" id="UP000326354"/>
    </source>
</evidence>